<name>A0A6H9WTV9_9MICO</name>
<sequence length="136" mass="14610">MTSRQWSGTGGESPSFATFHRHAGELRDMQRELLSRQGEDPADIIEAEASLPTVLEIAIELALDDAQRHGDLSVALAHAAMVPDVYGRGVAIAQAWAMAGEAIVWEAGQRAAPIVRAALERRGVTARQTAPRRDAS</sequence>
<comment type="caution">
    <text evidence="1">The sequence shown here is derived from an EMBL/GenBank/DDBJ whole genome shotgun (WGS) entry which is preliminary data.</text>
</comment>
<dbReference type="EMBL" id="WBJY01000001">
    <property type="protein sequence ID" value="KAB1649690.1"/>
    <property type="molecule type" value="Genomic_DNA"/>
</dbReference>
<dbReference type="RefSeq" id="WP_158028277.1">
    <property type="nucleotide sequence ID" value="NZ_BMHG01000001.1"/>
</dbReference>
<dbReference type="AlphaFoldDB" id="A0A6H9WTV9"/>
<keyword evidence="2" id="KW-1185">Reference proteome</keyword>
<gene>
    <name evidence="1" type="ORF">F8O04_05490</name>
</gene>
<organism evidence="1 2">
    <name type="scientific">Pseudoclavibacter endophyticus</name>
    <dbReference type="NCBI Taxonomy" id="1778590"/>
    <lineage>
        <taxon>Bacteria</taxon>
        <taxon>Bacillati</taxon>
        <taxon>Actinomycetota</taxon>
        <taxon>Actinomycetes</taxon>
        <taxon>Micrococcales</taxon>
        <taxon>Microbacteriaceae</taxon>
        <taxon>Pseudoclavibacter</taxon>
    </lineage>
</organism>
<dbReference type="Proteomes" id="UP000431744">
    <property type="component" value="Unassembled WGS sequence"/>
</dbReference>
<evidence type="ECO:0000313" key="1">
    <source>
        <dbReference type="EMBL" id="KAB1649690.1"/>
    </source>
</evidence>
<evidence type="ECO:0000313" key="2">
    <source>
        <dbReference type="Proteomes" id="UP000431744"/>
    </source>
</evidence>
<proteinExistence type="predicted"/>
<accession>A0A6H9WTV9</accession>
<reference evidence="1 2" key="1">
    <citation type="submission" date="2019-09" db="EMBL/GenBank/DDBJ databases">
        <title>Phylogeny of genus Pseudoclavibacter and closely related genus.</title>
        <authorList>
            <person name="Li Y."/>
        </authorList>
    </citation>
    <scope>NUCLEOTIDE SEQUENCE [LARGE SCALE GENOMIC DNA]</scope>
    <source>
        <strain evidence="1 2">EGI 60007</strain>
    </source>
</reference>
<protein>
    <submittedName>
        <fullName evidence="1">Uncharacterized protein</fullName>
    </submittedName>
</protein>